<feature type="transmembrane region" description="Helical" evidence="7">
    <location>
        <begin position="688"/>
        <end position="708"/>
    </location>
</feature>
<evidence type="ECO:0000256" key="1">
    <source>
        <dbReference type="ARBA" id="ARBA00004651"/>
    </source>
</evidence>
<dbReference type="AlphaFoldDB" id="A0A7S2ZTN1"/>
<evidence type="ECO:0000256" key="5">
    <source>
        <dbReference type="ARBA" id="ARBA00023136"/>
    </source>
</evidence>
<feature type="region of interest" description="Disordered" evidence="6">
    <location>
        <begin position="368"/>
        <end position="395"/>
    </location>
</feature>
<keyword evidence="4 7" id="KW-1133">Transmembrane helix</keyword>
<feature type="transmembrane region" description="Helical" evidence="7">
    <location>
        <begin position="582"/>
        <end position="610"/>
    </location>
</feature>
<evidence type="ECO:0000256" key="4">
    <source>
        <dbReference type="ARBA" id="ARBA00022989"/>
    </source>
</evidence>
<feature type="transmembrane region" description="Helical" evidence="7">
    <location>
        <begin position="1136"/>
        <end position="1156"/>
    </location>
</feature>
<feature type="transmembrane region" description="Helical" evidence="7">
    <location>
        <begin position="1079"/>
        <end position="1100"/>
    </location>
</feature>
<comment type="subcellular location">
    <subcellularLocation>
        <location evidence="1">Cell membrane</location>
        <topology evidence="1">Multi-pass membrane protein</topology>
    </subcellularLocation>
</comment>
<feature type="transmembrane region" description="Helical" evidence="7">
    <location>
        <begin position="630"/>
        <end position="650"/>
    </location>
</feature>
<keyword evidence="5 7" id="KW-0472">Membrane</keyword>
<evidence type="ECO:0000313" key="11">
    <source>
        <dbReference type="EMBL" id="CAE0051136.1"/>
    </source>
</evidence>
<dbReference type="EMBL" id="HBHW01024756">
    <property type="protein sequence ID" value="CAE0051134.1"/>
    <property type="molecule type" value="Transcribed_RNA"/>
</dbReference>
<feature type="transmembrane region" description="Helical" evidence="7">
    <location>
        <begin position="38"/>
        <end position="58"/>
    </location>
</feature>
<feature type="domain" description="ABC3 transporter permease C-terminal" evidence="8">
    <location>
        <begin position="541"/>
        <end position="659"/>
    </location>
</feature>
<feature type="transmembrane region" description="Helical" evidence="7">
    <location>
        <begin position="720"/>
        <end position="742"/>
    </location>
</feature>
<feature type="transmembrane region" description="Helical" evidence="7">
    <location>
        <begin position="1168"/>
        <end position="1193"/>
    </location>
</feature>
<organism evidence="12">
    <name type="scientific">Rhodosorus marinus</name>
    <dbReference type="NCBI Taxonomy" id="101924"/>
    <lineage>
        <taxon>Eukaryota</taxon>
        <taxon>Rhodophyta</taxon>
        <taxon>Stylonematophyceae</taxon>
        <taxon>Stylonematales</taxon>
        <taxon>Stylonemataceae</taxon>
        <taxon>Rhodosorus</taxon>
    </lineage>
</organism>
<evidence type="ECO:0000256" key="6">
    <source>
        <dbReference type="SAM" id="MobiDB-lite"/>
    </source>
</evidence>
<evidence type="ECO:0000313" key="9">
    <source>
        <dbReference type="EMBL" id="CAE0051133.1"/>
    </source>
</evidence>
<dbReference type="EMBL" id="HBHW01024758">
    <property type="protein sequence ID" value="CAE0051136.1"/>
    <property type="molecule type" value="Transcribed_RNA"/>
</dbReference>
<feature type="transmembrane region" description="Helical" evidence="7">
    <location>
        <begin position="538"/>
        <end position="561"/>
    </location>
</feature>
<accession>A0A7S2ZTN1</accession>
<dbReference type="InterPro" id="IPR003838">
    <property type="entry name" value="ABC3_permease_C"/>
</dbReference>
<evidence type="ECO:0000256" key="3">
    <source>
        <dbReference type="ARBA" id="ARBA00022692"/>
    </source>
</evidence>
<reference evidence="12" key="1">
    <citation type="submission" date="2021-01" db="EMBL/GenBank/DDBJ databases">
        <authorList>
            <person name="Corre E."/>
            <person name="Pelletier E."/>
            <person name="Niang G."/>
            <person name="Scheremetjew M."/>
            <person name="Finn R."/>
            <person name="Kale V."/>
            <person name="Holt S."/>
            <person name="Cochrane G."/>
            <person name="Meng A."/>
            <person name="Brown T."/>
            <person name="Cohen L."/>
        </authorList>
    </citation>
    <scope>NUCLEOTIDE SEQUENCE</scope>
    <source>
        <strain evidence="12">CCMP 769</strain>
    </source>
</reference>
<dbReference type="EMBL" id="HBHW01024762">
    <property type="protein sequence ID" value="CAE0051140.1"/>
    <property type="molecule type" value="Transcribed_RNA"/>
</dbReference>
<dbReference type="GO" id="GO:0005886">
    <property type="term" value="C:plasma membrane"/>
    <property type="evidence" value="ECO:0007669"/>
    <property type="project" value="UniProtKB-SubCell"/>
</dbReference>
<evidence type="ECO:0000256" key="7">
    <source>
        <dbReference type="SAM" id="Phobius"/>
    </source>
</evidence>
<evidence type="ECO:0000313" key="12">
    <source>
        <dbReference type="EMBL" id="CAE0051140.1"/>
    </source>
</evidence>
<gene>
    <name evidence="9" type="ORF">RMAR00112_LOCUS19133</name>
    <name evidence="10" type="ORF">RMAR00112_LOCUS19134</name>
    <name evidence="11" type="ORF">RMAR00112_LOCUS19136</name>
    <name evidence="12" type="ORF">RMAR00112_LOCUS19140</name>
</gene>
<evidence type="ECO:0000256" key="2">
    <source>
        <dbReference type="ARBA" id="ARBA00022475"/>
    </source>
</evidence>
<dbReference type="PANTHER" id="PTHR32522">
    <property type="match status" value="1"/>
</dbReference>
<keyword evidence="3 7" id="KW-0812">Transmembrane</keyword>
<dbReference type="Pfam" id="PF02687">
    <property type="entry name" value="FtsX"/>
    <property type="match status" value="2"/>
</dbReference>
<dbReference type="EMBL" id="HBHW01024754">
    <property type="protein sequence ID" value="CAE0051133.1"/>
    <property type="molecule type" value="Transcribed_RNA"/>
</dbReference>
<feature type="transmembrane region" description="Helical" evidence="7">
    <location>
        <begin position="783"/>
        <end position="801"/>
    </location>
</feature>
<evidence type="ECO:0000259" key="8">
    <source>
        <dbReference type="Pfam" id="PF02687"/>
    </source>
</evidence>
<evidence type="ECO:0000313" key="10">
    <source>
        <dbReference type="EMBL" id="CAE0051134.1"/>
    </source>
</evidence>
<proteinExistence type="predicted"/>
<dbReference type="PANTHER" id="PTHR32522:SF5">
    <property type="entry name" value="ABC3 TRANSPORTER PERMEASE PROTEIN DOMAIN-CONTAINING PROTEIN"/>
    <property type="match status" value="1"/>
</dbReference>
<sequence>MDDSEGSDSVKLAAVKRRSVRTAIFYSFKDSRRRWGTYALDIFVIAMVCFILVLMRGISSRTPVLYTNFAEQRVGESDLLLQANPAPAVRKSPGSPVPDICDCDDLVLGSFLPVRSLGPFLTDIQSSSEILMGFFARNLFLGSVAGKDADRSSSSRVTMMFYGHDKENAINVGKNWDFRKLGEQEAFADDQVLRLISVAAAMGERADLTFELSPFLSILNSYLSARSEPVLFFDDQMALYQKANETYIGLRADPFGLGNTDDLFSSSALGSEVIEGSTYVVMPLNQAVALAFGGDAAQLATEVAIADSVAKPGGKWSSALGNVIALEKAHFELLLRGSLRQLREANELNLQDLEGCFEVGNRDPGIPGANGFSAKQWVPSQARPEQSCGTDTTSRSLETLREDLVSSRQGPLGESFRGPNSLGNILGSTEDMWMASVAETPSRLDECIARIFVTVSIDMLTNSTRDMNIEDFTSQVTVLHKQRSDIYGSGLQSSRRQLRALADEVSVALGVDYAVNITTPVLNDLELNEIFSILIDQIFFIVFVCIMLLTTLLLFSIATFDADKRSYEYAMLRTLGLRTKELIILVISKGLQITIPALLLGLAFALLGLLMVDIVLEAVAGGEVDLNVNAGFFIVAVLAGFVIPFLAHTLPSRKALAKSLNTAIDISRHKQSEMKVIWKNPRKFNVELLLVIVGLVLVAFGGIFFYGIPRSFNDGNLSLFLGLLNVIVMGMLFSLSIIVQLLSPLCEKAFSYILMPPGTRDARMRSVVMRQLFTHRPKTRNSSIMYTIALGFFIFSGSLVLQQSLGISHFLQEYSGADVHAFRVDSGILDVDVIKPVLDNLVERGVVEDFTFVTRPRRITLGQIIGQGLDSLRVYGLQDNFFKVVFESAVIVHRTAADYSRVGDLDDFFQEDSGAVPRAFGDVPYLDRLPSILSGRSEEVGDVATPILIGAATALEPAIGVSPDVPLLATKRAESAISHASVLFTKVPIFFFSGLQAAAGETSVLVSESKLGELLGEGRLARDKESLLIKVRADTEAELRSNSLVVEGSLHSSVRDTLVVMNVAELADSVSTVSTSLNVYFIIIGLVSIILCFVMLWTTVAANVSEGTWELAVMRSIGFTKFQIIRLHIYENLLQVFTSTILGTASGVLISLMLALQYSIFQERPAMLLFPWALFFLLIGSSLLTAIIAPAVIVSNTYARGIAATLRSI</sequence>
<protein>
    <recommendedName>
        <fullName evidence="8">ABC3 transporter permease C-terminal domain-containing protein</fullName>
    </recommendedName>
</protein>
<feature type="compositionally biased region" description="Polar residues" evidence="6">
    <location>
        <begin position="383"/>
        <end position="395"/>
    </location>
</feature>
<feature type="domain" description="ABC3 transporter permease C-terminal" evidence="8">
    <location>
        <begin position="1082"/>
        <end position="1195"/>
    </location>
</feature>
<name>A0A7S2ZTN1_9RHOD</name>
<keyword evidence="2" id="KW-1003">Cell membrane</keyword>